<proteinExistence type="predicted"/>
<sequence>MEKVKLRLTLMGLLLFGLFLAGCSSITLPGGENGEDVTIDFKDVEDGNLDITMENEQGEQESFNISSDGETANFSASDGNSTLDSQTGENLSLPDDFPSDFPLPDGAKIISIQTMTEDGKKAHSVTFQFQGDIEATFETYKSFAEEKGYTIASEMKMDGMYMLSAGDENGNGGFNVNLYEEESGLMGTTLVPVAQ</sequence>
<comment type="caution">
    <text evidence="2">The sequence shown here is derived from an EMBL/GenBank/DDBJ whole genome shotgun (WGS) entry which is preliminary data.</text>
</comment>
<gene>
    <name evidence="2" type="ORF">GH754_00280</name>
</gene>
<dbReference type="Proteomes" id="UP000480185">
    <property type="component" value="Unassembled WGS sequence"/>
</dbReference>
<protein>
    <recommendedName>
        <fullName evidence="4">Lipoprotein</fullName>
    </recommendedName>
</protein>
<accession>A0A6G1X187</accession>
<evidence type="ECO:0008006" key="4">
    <source>
        <dbReference type="Google" id="ProtNLM"/>
    </source>
</evidence>
<keyword evidence="3" id="KW-1185">Reference proteome</keyword>
<feature type="region of interest" description="Disordered" evidence="1">
    <location>
        <begin position="57"/>
        <end position="90"/>
    </location>
</feature>
<dbReference type="AlphaFoldDB" id="A0A6G1X187"/>
<evidence type="ECO:0000256" key="1">
    <source>
        <dbReference type="SAM" id="MobiDB-lite"/>
    </source>
</evidence>
<name>A0A6G1X187_9BACI</name>
<dbReference type="EMBL" id="WJNH01000001">
    <property type="protein sequence ID" value="MRG84757.1"/>
    <property type="molecule type" value="Genomic_DNA"/>
</dbReference>
<evidence type="ECO:0000313" key="3">
    <source>
        <dbReference type="Proteomes" id="UP000480185"/>
    </source>
</evidence>
<reference evidence="2 3" key="1">
    <citation type="submission" date="2019-11" db="EMBL/GenBank/DDBJ databases">
        <authorList>
            <person name="Li J."/>
        </authorList>
    </citation>
    <scope>NUCLEOTIDE SEQUENCE [LARGE SCALE GENOMIC DNA]</scope>
    <source>
        <strain evidence="2 3">J4</strain>
    </source>
</reference>
<organism evidence="2 3">
    <name type="scientific">Salinibacillus xinjiangensis</name>
    <dbReference type="NCBI Taxonomy" id="1229268"/>
    <lineage>
        <taxon>Bacteria</taxon>
        <taxon>Bacillati</taxon>
        <taxon>Bacillota</taxon>
        <taxon>Bacilli</taxon>
        <taxon>Bacillales</taxon>
        <taxon>Bacillaceae</taxon>
        <taxon>Salinibacillus</taxon>
    </lineage>
</organism>
<feature type="compositionally biased region" description="Polar residues" evidence="1">
    <location>
        <begin position="60"/>
        <end position="90"/>
    </location>
</feature>
<evidence type="ECO:0000313" key="2">
    <source>
        <dbReference type="EMBL" id="MRG84757.1"/>
    </source>
</evidence>
<dbReference type="PROSITE" id="PS51257">
    <property type="entry name" value="PROKAR_LIPOPROTEIN"/>
    <property type="match status" value="1"/>
</dbReference>